<evidence type="ECO:0000313" key="5">
    <source>
        <dbReference type="Proteomes" id="UP000198638"/>
    </source>
</evidence>
<dbReference type="InterPro" id="IPR020672">
    <property type="entry name" value="Ribose5P_isomerase_typA_subgr"/>
</dbReference>
<feature type="binding site" evidence="3">
    <location>
        <position position="125"/>
    </location>
    <ligand>
        <name>substrate</name>
    </ligand>
</feature>
<comment type="subunit">
    <text evidence="3">Homodimer.</text>
</comment>
<name>A0A1H4ED40_9BURK</name>
<dbReference type="STRING" id="83784.SAMN05192564_103281"/>
<reference evidence="5" key="1">
    <citation type="submission" date="2016-10" db="EMBL/GenBank/DDBJ databases">
        <authorList>
            <person name="Varghese N."/>
            <person name="Submissions S."/>
        </authorList>
    </citation>
    <scope>NUCLEOTIDE SEQUENCE [LARGE SCALE GENOMIC DNA]</scope>
    <source>
        <strain evidence="5">LMG 24000</strain>
    </source>
</reference>
<dbReference type="EC" id="5.3.1.6" evidence="3"/>
<keyword evidence="2 3" id="KW-0413">Isomerase</keyword>
<comment type="function">
    <text evidence="3">Catalyzes the reversible conversion of ribose-5-phosphate to ribulose 5-phosphate.</text>
</comment>
<dbReference type="AlphaFoldDB" id="A0A1H4ED40"/>
<dbReference type="InterPro" id="IPR037171">
    <property type="entry name" value="NagB/RpiA_transferase-like"/>
</dbReference>
<dbReference type="GO" id="GO:0009052">
    <property type="term" value="P:pentose-phosphate shunt, non-oxidative branch"/>
    <property type="evidence" value="ECO:0007669"/>
    <property type="project" value="UniProtKB-UniRule"/>
</dbReference>
<keyword evidence="5" id="KW-1185">Reference proteome</keyword>
<dbReference type="UniPathway" id="UPA00115">
    <property type="reaction ID" value="UER00412"/>
</dbReference>
<dbReference type="Gene3D" id="3.30.70.260">
    <property type="match status" value="1"/>
</dbReference>
<organism evidence="4 5">
    <name type="scientific">Paraburkholderia sartisoli</name>
    <dbReference type="NCBI Taxonomy" id="83784"/>
    <lineage>
        <taxon>Bacteria</taxon>
        <taxon>Pseudomonadati</taxon>
        <taxon>Pseudomonadota</taxon>
        <taxon>Betaproteobacteria</taxon>
        <taxon>Burkholderiales</taxon>
        <taxon>Burkholderiaceae</taxon>
        <taxon>Paraburkholderia</taxon>
    </lineage>
</organism>
<dbReference type="Proteomes" id="UP000198638">
    <property type="component" value="Unassembled WGS sequence"/>
</dbReference>
<dbReference type="GO" id="GO:0005829">
    <property type="term" value="C:cytosol"/>
    <property type="evidence" value="ECO:0007669"/>
    <property type="project" value="TreeGrafter"/>
</dbReference>
<dbReference type="EMBL" id="FNRQ01000003">
    <property type="protein sequence ID" value="SEA82953.1"/>
    <property type="molecule type" value="Genomic_DNA"/>
</dbReference>
<dbReference type="Pfam" id="PF06026">
    <property type="entry name" value="Rib_5-P_isom_A"/>
    <property type="match status" value="1"/>
</dbReference>
<protein>
    <recommendedName>
        <fullName evidence="3">Ribose-5-phosphate isomerase A</fullName>
        <ecNumber evidence="3">5.3.1.6</ecNumber>
    </recommendedName>
    <alternativeName>
        <fullName evidence="3">Phosphoriboisomerase A</fullName>
        <shortName evidence="3">PRI</shortName>
    </alternativeName>
</protein>
<evidence type="ECO:0000256" key="1">
    <source>
        <dbReference type="ARBA" id="ARBA00001713"/>
    </source>
</evidence>
<evidence type="ECO:0000313" key="4">
    <source>
        <dbReference type="EMBL" id="SEA82953.1"/>
    </source>
</evidence>
<comment type="catalytic activity">
    <reaction evidence="1 3">
        <text>aldehydo-D-ribose 5-phosphate = D-ribulose 5-phosphate</text>
        <dbReference type="Rhea" id="RHEA:14657"/>
        <dbReference type="ChEBI" id="CHEBI:58121"/>
        <dbReference type="ChEBI" id="CHEBI:58273"/>
        <dbReference type="EC" id="5.3.1.6"/>
    </reaction>
</comment>
<dbReference type="InterPro" id="IPR004788">
    <property type="entry name" value="Ribose5P_isomerase_type_A"/>
</dbReference>
<gene>
    <name evidence="3" type="primary">rpiA</name>
    <name evidence="4" type="ORF">SAMN05192564_103281</name>
</gene>
<sequence length="231" mass="24157">MTQDELKQLVGQAAADYVNAHVPQGAVIGVGTGSTANCFIDALAATKQRYRGAVSSSLATTARLQSHGIKVFDLNEIDSLTVYVDGADEIDASGAMIKGGGGALTREKIVASVSEVFVCIADASKRVDVLGTFPLPVEVVPMARTATGRRITAMGGVPVVRVQKDGTPFLTDNGNEILDVKGLRISDPRTLEMHVNAWPGVVTVGLFAARGADICLLGGDTGVETIVYERN</sequence>
<accession>A0A1H4ED40</accession>
<feature type="binding site" evidence="3">
    <location>
        <begin position="98"/>
        <end position="101"/>
    </location>
    <ligand>
        <name>substrate</name>
    </ligand>
</feature>
<dbReference type="SUPFAM" id="SSF75445">
    <property type="entry name" value="D-ribose-5-phosphate isomerase (RpiA), lid domain"/>
    <property type="match status" value="1"/>
</dbReference>
<dbReference type="CDD" id="cd01398">
    <property type="entry name" value="RPI_A"/>
    <property type="match status" value="1"/>
</dbReference>
<feature type="active site" description="Proton acceptor" evidence="3">
    <location>
        <position position="107"/>
    </location>
</feature>
<evidence type="ECO:0000256" key="3">
    <source>
        <dbReference type="HAMAP-Rule" id="MF_00170"/>
    </source>
</evidence>
<dbReference type="HAMAP" id="MF_00170">
    <property type="entry name" value="Rib_5P_isom_A"/>
    <property type="match status" value="1"/>
</dbReference>
<feature type="binding site" evidence="3">
    <location>
        <begin position="32"/>
        <end position="35"/>
    </location>
    <ligand>
        <name>substrate</name>
    </ligand>
</feature>
<dbReference type="NCBIfam" id="NF001924">
    <property type="entry name" value="PRK00702.1"/>
    <property type="match status" value="1"/>
</dbReference>
<dbReference type="RefSeq" id="WP_090533432.1">
    <property type="nucleotide sequence ID" value="NZ_FNRQ01000003.1"/>
</dbReference>
<dbReference type="PANTHER" id="PTHR11934:SF0">
    <property type="entry name" value="RIBOSE-5-PHOSPHATE ISOMERASE"/>
    <property type="match status" value="1"/>
</dbReference>
<dbReference type="Gene3D" id="3.40.50.1360">
    <property type="match status" value="1"/>
</dbReference>
<comment type="similarity">
    <text evidence="3">Belongs to the ribose 5-phosphate isomerase family.</text>
</comment>
<dbReference type="OrthoDB" id="5870696at2"/>
<proteinExistence type="inferred from homology"/>
<dbReference type="GO" id="GO:0004751">
    <property type="term" value="F:ribose-5-phosphate isomerase activity"/>
    <property type="evidence" value="ECO:0007669"/>
    <property type="project" value="UniProtKB-UniRule"/>
</dbReference>
<dbReference type="FunFam" id="3.40.50.1360:FF:000001">
    <property type="entry name" value="Ribose-5-phosphate isomerase A"/>
    <property type="match status" value="1"/>
</dbReference>
<comment type="pathway">
    <text evidence="3">Carbohydrate degradation; pentose phosphate pathway; D-ribose 5-phosphate from D-ribulose 5-phosphate (non-oxidative stage): step 1/1.</text>
</comment>
<dbReference type="PANTHER" id="PTHR11934">
    <property type="entry name" value="RIBOSE-5-PHOSPHATE ISOMERASE"/>
    <property type="match status" value="1"/>
</dbReference>
<dbReference type="SUPFAM" id="SSF100950">
    <property type="entry name" value="NagB/RpiA/CoA transferase-like"/>
    <property type="match status" value="1"/>
</dbReference>
<feature type="binding site" evidence="3">
    <location>
        <begin position="85"/>
        <end position="88"/>
    </location>
    <ligand>
        <name>substrate</name>
    </ligand>
</feature>
<dbReference type="NCBIfam" id="TIGR00021">
    <property type="entry name" value="rpiA"/>
    <property type="match status" value="1"/>
</dbReference>
<dbReference type="GO" id="GO:0006014">
    <property type="term" value="P:D-ribose metabolic process"/>
    <property type="evidence" value="ECO:0007669"/>
    <property type="project" value="TreeGrafter"/>
</dbReference>
<evidence type="ECO:0000256" key="2">
    <source>
        <dbReference type="ARBA" id="ARBA00023235"/>
    </source>
</evidence>